<dbReference type="AlphaFoldDB" id="A0A9D2NXP0"/>
<dbReference type="EMBL" id="DWWK01000165">
    <property type="protein sequence ID" value="HJC39446.1"/>
    <property type="molecule type" value="Genomic_DNA"/>
</dbReference>
<organism evidence="1 2">
    <name type="scientific">Candidatus Mediterraneibacter faecigallinarum</name>
    <dbReference type="NCBI Taxonomy" id="2838669"/>
    <lineage>
        <taxon>Bacteria</taxon>
        <taxon>Bacillati</taxon>
        <taxon>Bacillota</taxon>
        <taxon>Clostridia</taxon>
        <taxon>Lachnospirales</taxon>
        <taxon>Lachnospiraceae</taxon>
        <taxon>Mediterraneibacter</taxon>
    </lineage>
</organism>
<reference evidence="1" key="2">
    <citation type="submission" date="2021-04" db="EMBL/GenBank/DDBJ databases">
        <authorList>
            <person name="Gilroy R."/>
        </authorList>
    </citation>
    <scope>NUCLEOTIDE SEQUENCE</scope>
    <source>
        <strain evidence="1">ChiGjej1B1-1692</strain>
    </source>
</reference>
<comment type="caution">
    <text evidence="1">The sequence shown here is derived from an EMBL/GenBank/DDBJ whole genome shotgun (WGS) entry which is preliminary data.</text>
</comment>
<evidence type="ECO:0000313" key="2">
    <source>
        <dbReference type="Proteomes" id="UP000823894"/>
    </source>
</evidence>
<gene>
    <name evidence="1" type="ORF">H9757_10375</name>
</gene>
<keyword evidence="1" id="KW-0378">Hydrolase</keyword>
<reference evidence="1" key="1">
    <citation type="journal article" date="2021" name="PeerJ">
        <title>Extensive microbial diversity within the chicken gut microbiome revealed by metagenomics and culture.</title>
        <authorList>
            <person name="Gilroy R."/>
            <person name="Ravi A."/>
            <person name="Getino M."/>
            <person name="Pursley I."/>
            <person name="Horton D.L."/>
            <person name="Alikhan N.F."/>
            <person name="Baker D."/>
            <person name="Gharbi K."/>
            <person name="Hall N."/>
            <person name="Watson M."/>
            <person name="Adriaenssens E.M."/>
            <person name="Foster-Nyarko E."/>
            <person name="Jarju S."/>
            <person name="Secka A."/>
            <person name="Antonio M."/>
            <person name="Oren A."/>
            <person name="Chaudhuri R.R."/>
            <person name="La Ragione R."/>
            <person name="Hildebrand F."/>
            <person name="Pallen M.J."/>
        </authorList>
    </citation>
    <scope>NUCLEOTIDE SEQUENCE</scope>
    <source>
        <strain evidence="1">ChiGjej1B1-1692</strain>
    </source>
</reference>
<dbReference type="Pfam" id="PF12639">
    <property type="entry name" value="Colicin-DNase"/>
    <property type="match status" value="1"/>
</dbReference>
<evidence type="ECO:0000313" key="1">
    <source>
        <dbReference type="EMBL" id="HJC39446.1"/>
    </source>
</evidence>
<dbReference type="Proteomes" id="UP000823894">
    <property type="component" value="Unassembled WGS sequence"/>
</dbReference>
<dbReference type="GO" id="GO:0004519">
    <property type="term" value="F:endonuclease activity"/>
    <property type="evidence" value="ECO:0007669"/>
    <property type="project" value="UniProtKB-KW"/>
</dbReference>
<name>A0A9D2NXP0_9FIRM</name>
<keyword evidence="1" id="KW-0540">Nuclease</keyword>
<accession>A0A9D2NXP0</accession>
<proteinExistence type="predicted"/>
<protein>
    <submittedName>
        <fullName evidence="1">HNH endonuclease</fullName>
    </submittedName>
</protein>
<keyword evidence="1" id="KW-0255">Endonuclease</keyword>
<sequence>MVVTAGATVAKLGEVAAKTIEKTEEIKEIALKEVAEGSQILQPDLEVIKAQSLESIIQSNIEKAEEVSEIPPVELQPPPEELVEGLKTEGILSDNAIEALRVDNEGNLVLKCINEKLAGQIHETTGVSYIEKTIEVGSVKIRVVVPEFPTPFAIEIPKELWKAGDREIFKYCTEQLREGIQVDPELAKQFTPQQLEQIMDGEPYIKGMTWHHSEIPGRMELVETRIHAPSSHTGGNSIWCGGIR</sequence>